<accession>A0A5J9WPQ8</accession>
<organism evidence="1 2">
    <name type="scientific">Eragrostis curvula</name>
    <name type="common">weeping love grass</name>
    <dbReference type="NCBI Taxonomy" id="38414"/>
    <lineage>
        <taxon>Eukaryota</taxon>
        <taxon>Viridiplantae</taxon>
        <taxon>Streptophyta</taxon>
        <taxon>Embryophyta</taxon>
        <taxon>Tracheophyta</taxon>
        <taxon>Spermatophyta</taxon>
        <taxon>Magnoliopsida</taxon>
        <taxon>Liliopsida</taxon>
        <taxon>Poales</taxon>
        <taxon>Poaceae</taxon>
        <taxon>PACMAD clade</taxon>
        <taxon>Chloridoideae</taxon>
        <taxon>Eragrostideae</taxon>
        <taxon>Eragrostidinae</taxon>
        <taxon>Eragrostis</taxon>
    </lineage>
</organism>
<reference evidence="1 2" key="1">
    <citation type="journal article" date="2019" name="Sci. Rep.">
        <title>A high-quality genome of Eragrostis curvula grass provides insights into Poaceae evolution and supports new strategies to enhance forage quality.</title>
        <authorList>
            <person name="Carballo J."/>
            <person name="Santos B.A.C.M."/>
            <person name="Zappacosta D."/>
            <person name="Garbus I."/>
            <person name="Selva J.P."/>
            <person name="Gallo C.A."/>
            <person name="Diaz A."/>
            <person name="Albertini E."/>
            <person name="Caccamo M."/>
            <person name="Echenique V."/>
        </authorList>
    </citation>
    <scope>NUCLEOTIDE SEQUENCE [LARGE SCALE GENOMIC DNA]</scope>
    <source>
        <strain evidence="2">cv. Victoria</strain>
        <tissue evidence="1">Leaf</tissue>
    </source>
</reference>
<dbReference type="Proteomes" id="UP000324897">
    <property type="component" value="Chromosome 6"/>
</dbReference>
<evidence type="ECO:0000313" key="1">
    <source>
        <dbReference type="EMBL" id="TVU49350.1"/>
    </source>
</evidence>
<gene>
    <name evidence="1" type="ORF">EJB05_00658</name>
</gene>
<dbReference type="OrthoDB" id="688774at2759"/>
<feature type="non-terminal residue" evidence="1">
    <location>
        <position position="1"/>
    </location>
</feature>
<protein>
    <submittedName>
        <fullName evidence="1">Uncharacterized protein</fullName>
    </submittedName>
</protein>
<name>A0A5J9WPQ8_9POAL</name>
<keyword evidence="2" id="KW-1185">Reference proteome</keyword>
<proteinExistence type="predicted"/>
<dbReference type="EMBL" id="RWGY01000002">
    <property type="protein sequence ID" value="TVU49350.1"/>
    <property type="molecule type" value="Genomic_DNA"/>
</dbReference>
<sequence>MSSTTTATSGALAGAWFGELASALHGSWQAAAEHPKLGGGRGLVDKAAGGAARVGKRTTAMNKEEEYVVACSGAISDATLCLLLDRFAPS</sequence>
<dbReference type="Gramene" id="TVU49350">
    <property type="protein sequence ID" value="TVU49350"/>
    <property type="gene ID" value="EJB05_00658"/>
</dbReference>
<dbReference type="AlphaFoldDB" id="A0A5J9WPQ8"/>
<evidence type="ECO:0000313" key="2">
    <source>
        <dbReference type="Proteomes" id="UP000324897"/>
    </source>
</evidence>
<comment type="caution">
    <text evidence="1">The sequence shown here is derived from an EMBL/GenBank/DDBJ whole genome shotgun (WGS) entry which is preliminary data.</text>
</comment>